<comment type="caution">
    <text evidence="2">The sequence shown here is derived from an EMBL/GenBank/DDBJ whole genome shotgun (WGS) entry which is preliminary data.</text>
</comment>
<feature type="chain" id="PRO_5031261235" description="DUF3617 family protein" evidence="1">
    <location>
        <begin position="20"/>
        <end position="189"/>
    </location>
</feature>
<dbReference type="Proteomes" id="UP000557392">
    <property type="component" value="Unassembled WGS sequence"/>
</dbReference>
<keyword evidence="3" id="KW-1185">Reference proteome</keyword>
<protein>
    <recommendedName>
        <fullName evidence="4">DUF3617 family protein</fullName>
    </recommendedName>
</protein>
<dbReference type="AlphaFoldDB" id="A0A7W6JP04"/>
<dbReference type="Pfam" id="PF12276">
    <property type="entry name" value="DUF3617"/>
    <property type="match status" value="1"/>
</dbReference>
<organism evidence="2 3">
    <name type="scientific">Sphingomonas kyeonggiensis</name>
    <dbReference type="NCBI Taxonomy" id="1268553"/>
    <lineage>
        <taxon>Bacteria</taxon>
        <taxon>Pseudomonadati</taxon>
        <taxon>Pseudomonadota</taxon>
        <taxon>Alphaproteobacteria</taxon>
        <taxon>Sphingomonadales</taxon>
        <taxon>Sphingomonadaceae</taxon>
        <taxon>Sphingomonas</taxon>
    </lineage>
</organism>
<dbReference type="EMBL" id="JACIEH010000001">
    <property type="protein sequence ID" value="MBB4096914.1"/>
    <property type="molecule type" value="Genomic_DNA"/>
</dbReference>
<evidence type="ECO:0000313" key="2">
    <source>
        <dbReference type="EMBL" id="MBB4096914.1"/>
    </source>
</evidence>
<dbReference type="RefSeq" id="WP_183994163.1">
    <property type="nucleotide sequence ID" value="NZ_JACIEH010000001.1"/>
</dbReference>
<sequence>MRAMLLLGATLVLAGCQSAAERQAAATGEIEVHNASMKEVAALSKAAHSKMLMQPGTWDSGMQVLSADFTDGPDKADQLAAVQKQQRHATKCQTAGDLKPLDIENLEKVAGTCTFPRFVQKGGKLDVEIQCTQASGSRTTLLYAGTMGKDAYDVTVDQKSGEKGQPGYAAIRMRVYGKRLGLCQGKAQG</sequence>
<dbReference type="InterPro" id="IPR022061">
    <property type="entry name" value="DUF3617"/>
</dbReference>
<reference evidence="2 3" key="1">
    <citation type="submission" date="2020-08" db="EMBL/GenBank/DDBJ databases">
        <title>Genomic Encyclopedia of Type Strains, Phase IV (KMG-IV): sequencing the most valuable type-strain genomes for metagenomic binning, comparative biology and taxonomic classification.</title>
        <authorList>
            <person name="Goeker M."/>
        </authorList>
    </citation>
    <scope>NUCLEOTIDE SEQUENCE [LARGE SCALE GENOMIC DNA]</scope>
    <source>
        <strain evidence="2 3">DSM 101806</strain>
    </source>
</reference>
<dbReference type="PROSITE" id="PS51257">
    <property type="entry name" value="PROKAR_LIPOPROTEIN"/>
    <property type="match status" value="1"/>
</dbReference>
<evidence type="ECO:0008006" key="4">
    <source>
        <dbReference type="Google" id="ProtNLM"/>
    </source>
</evidence>
<accession>A0A7W6JP04</accession>
<evidence type="ECO:0000256" key="1">
    <source>
        <dbReference type="SAM" id="SignalP"/>
    </source>
</evidence>
<gene>
    <name evidence="2" type="ORF">GGR46_000447</name>
</gene>
<evidence type="ECO:0000313" key="3">
    <source>
        <dbReference type="Proteomes" id="UP000557392"/>
    </source>
</evidence>
<proteinExistence type="predicted"/>
<name>A0A7W6JP04_9SPHN</name>
<keyword evidence="1" id="KW-0732">Signal</keyword>
<feature type="signal peptide" evidence="1">
    <location>
        <begin position="1"/>
        <end position="19"/>
    </location>
</feature>